<dbReference type="Pfam" id="PF05504">
    <property type="entry name" value="Spore_GerAC"/>
    <property type="match status" value="1"/>
</dbReference>
<dbReference type="GO" id="GO:0016020">
    <property type="term" value="C:membrane"/>
    <property type="evidence" value="ECO:0007669"/>
    <property type="project" value="UniProtKB-SubCell"/>
</dbReference>
<evidence type="ECO:0000256" key="8">
    <source>
        <dbReference type="SAM" id="SignalP"/>
    </source>
</evidence>
<dbReference type="OrthoDB" id="9816067at2"/>
<dbReference type="InterPro" id="IPR057336">
    <property type="entry name" value="GerAC_N"/>
</dbReference>
<evidence type="ECO:0000259" key="9">
    <source>
        <dbReference type="Pfam" id="PF05504"/>
    </source>
</evidence>
<evidence type="ECO:0000256" key="1">
    <source>
        <dbReference type="ARBA" id="ARBA00004635"/>
    </source>
</evidence>
<feature type="domain" description="Spore germination protein N-terminal" evidence="10">
    <location>
        <begin position="23"/>
        <end position="198"/>
    </location>
</feature>
<feature type="domain" description="Spore germination GerAC-like C-terminal" evidence="9">
    <location>
        <begin position="228"/>
        <end position="393"/>
    </location>
</feature>
<reference evidence="11 12" key="1">
    <citation type="submission" date="2015-08" db="EMBL/GenBank/DDBJ databases">
        <title>Genomes of Paenibacillus riograndensis.</title>
        <authorList>
            <person name="Sant'Anna F.H."/>
            <person name="Souza R."/>
            <person name="Ambrosini A."/>
            <person name="Bach E."/>
            <person name="Fernandes G."/>
            <person name="Balsanelli E."/>
            <person name="Baura V.A."/>
            <person name="Pedrosa F.O."/>
            <person name="Souza E.M."/>
            <person name="Passaglia L."/>
        </authorList>
    </citation>
    <scope>NUCLEOTIDE SEQUENCE [LARGE SCALE GENOMIC DNA]</scope>
    <source>
        <strain evidence="11 12">CAS34</strain>
    </source>
</reference>
<protein>
    <submittedName>
        <fullName evidence="11">Uncharacterized protein</fullName>
    </submittedName>
</protein>
<dbReference type="InterPro" id="IPR046953">
    <property type="entry name" value="Spore_GerAC-like_C"/>
</dbReference>
<dbReference type="RefSeq" id="WP_060861190.1">
    <property type="nucleotide sequence ID" value="NZ_LIRB01000132.1"/>
</dbReference>
<evidence type="ECO:0000313" key="12">
    <source>
        <dbReference type="Proteomes" id="UP000070475"/>
    </source>
</evidence>
<keyword evidence="6" id="KW-0564">Palmitate</keyword>
<name>A0A132TXX8_9BACL</name>
<dbReference type="PATRIC" id="fig|483937.3.peg.1657"/>
<feature type="chain" id="PRO_5007454233" evidence="8">
    <location>
        <begin position="24"/>
        <end position="408"/>
    </location>
</feature>
<evidence type="ECO:0000256" key="2">
    <source>
        <dbReference type="ARBA" id="ARBA00007886"/>
    </source>
</evidence>
<dbReference type="Gene3D" id="6.20.190.10">
    <property type="entry name" value="Nutrient germinant receptor protein C, domain 1"/>
    <property type="match status" value="1"/>
</dbReference>
<dbReference type="InterPro" id="IPR008844">
    <property type="entry name" value="Spore_GerAC-like"/>
</dbReference>
<dbReference type="PANTHER" id="PTHR35789">
    <property type="entry name" value="SPORE GERMINATION PROTEIN B3"/>
    <property type="match status" value="1"/>
</dbReference>
<sequence>MNKKRIVSSCLLLSLIFTSGCWDSTEVNELAIELAWGIDKGQDDDVMISAQVIVPSKISGGQSGGKPGGGKEKPFFVVTSSGMNTLDAVQEMQTKLSRQVFRGHRRVIVIGESLARHGIKDVLDTYTRDPNLKLRTDLFVVKGSTAREFLNISYPLETIPGLGALGEYDQIGTLMEMGFINFLVSASSKGSSPTVPVLVSGMNTDLSQEGEQQVQSKSDDVEGFRIAGAGIFDQDLKLVGFLDVTEARALRWITGKLQKLTITTQIPDQTGNASMEVINPGSKIQPVIRGNQIKIFVTLTGKGDIRENNTRLDLTQTGNVNLLQGTFNKHIEESVLRTITKVQKKYGTDVFGFGDDIHNKIPSQWKSLKNNWDQEFSKAEVFVKADLKVRRVGVTGPSVHLMDDEIKR</sequence>
<keyword evidence="5" id="KW-0472">Membrane</keyword>
<evidence type="ECO:0000256" key="5">
    <source>
        <dbReference type="ARBA" id="ARBA00023136"/>
    </source>
</evidence>
<evidence type="ECO:0000256" key="3">
    <source>
        <dbReference type="ARBA" id="ARBA00022544"/>
    </source>
</evidence>
<dbReference type="AlphaFoldDB" id="A0A132TXX8"/>
<organism evidence="11 12">
    <name type="scientific">Paenibacillus riograndensis</name>
    <dbReference type="NCBI Taxonomy" id="483937"/>
    <lineage>
        <taxon>Bacteria</taxon>
        <taxon>Bacillati</taxon>
        <taxon>Bacillota</taxon>
        <taxon>Bacilli</taxon>
        <taxon>Bacillales</taxon>
        <taxon>Paenibacillaceae</taxon>
        <taxon>Paenibacillus</taxon>
        <taxon>Paenibacillus sonchi group</taxon>
    </lineage>
</organism>
<dbReference type="Gene3D" id="3.30.300.210">
    <property type="entry name" value="Nutrient germinant receptor protein C, domain 3"/>
    <property type="match status" value="1"/>
</dbReference>
<proteinExistence type="inferred from homology"/>
<dbReference type="InterPro" id="IPR038501">
    <property type="entry name" value="Spore_GerAC_C_sf"/>
</dbReference>
<evidence type="ECO:0000256" key="6">
    <source>
        <dbReference type="ARBA" id="ARBA00023139"/>
    </source>
</evidence>
<keyword evidence="3" id="KW-0309">Germination</keyword>
<evidence type="ECO:0000259" key="10">
    <source>
        <dbReference type="Pfam" id="PF25198"/>
    </source>
</evidence>
<dbReference type="NCBIfam" id="TIGR02887">
    <property type="entry name" value="spore_ger_x_C"/>
    <property type="match status" value="1"/>
</dbReference>
<dbReference type="GO" id="GO:0009847">
    <property type="term" value="P:spore germination"/>
    <property type="evidence" value="ECO:0007669"/>
    <property type="project" value="InterPro"/>
</dbReference>
<keyword evidence="7" id="KW-0449">Lipoprotein</keyword>
<keyword evidence="4 8" id="KW-0732">Signal</keyword>
<dbReference type="PROSITE" id="PS51257">
    <property type="entry name" value="PROKAR_LIPOPROTEIN"/>
    <property type="match status" value="1"/>
</dbReference>
<feature type="signal peptide" evidence="8">
    <location>
        <begin position="1"/>
        <end position="23"/>
    </location>
</feature>
<gene>
    <name evidence="11" type="ORF">AMQ84_16060</name>
</gene>
<evidence type="ECO:0000313" key="11">
    <source>
        <dbReference type="EMBL" id="KWX76201.1"/>
    </source>
</evidence>
<comment type="caution">
    <text evidence="11">The sequence shown here is derived from an EMBL/GenBank/DDBJ whole genome shotgun (WGS) entry which is preliminary data.</text>
</comment>
<keyword evidence="12" id="KW-1185">Reference proteome</keyword>
<accession>A0A132TXX8</accession>
<comment type="similarity">
    <text evidence="2">Belongs to the GerABKC lipoprotein family.</text>
</comment>
<dbReference type="EMBL" id="LIRB01000132">
    <property type="protein sequence ID" value="KWX76201.1"/>
    <property type="molecule type" value="Genomic_DNA"/>
</dbReference>
<evidence type="ECO:0000256" key="4">
    <source>
        <dbReference type="ARBA" id="ARBA00022729"/>
    </source>
</evidence>
<evidence type="ECO:0000256" key="7">
    <source>
        <dbReference type="ARBA" id="ARBA00023288"/>
    </source>
</evidence>
<dbReference type="Pfam" id="PF25198">
    <property type="entry name" value="Spore_GerAC_N"/>
    <property type="match status" value="1"/>
</dbReference>
<comment type="subcellular location">
    <subcellularLocation>
        <location evidence="1">Membrane</location>
        <topology evidence="1">Lipid-anchor</topology>
    </subcellularLocation>
</comment>
<dbReference type="PANTHER" id="PTHR35789:SF1">
    <property type="entry name" value="SPORE GERMINATION PROTEIN B3"/>
    <property type="match status" value="1"/>
</dbReference>
<dbReference type="Proteomes" id="UP000070475">
    <property type="component" value="Unassembled WGS sequence"/>
</dbReference>